<comment type="caution">
    <text evidence="2">The sequence shown here is derived from an EMBL/GenBank/DDBJ whole genome shotgun (WGS) entry which is preliminary data.</text>
</comment>
<evidence type="ECO:0000313" key="2">
    <source>
        <dbReference type="EMBL" id="KAK3252799.1"/>
    </source>
</evidence>
<reference evidence="2 3" key="1">
    <citation type="journal article" date="2015" name="Genome Biol. Evol.">
        <title>Comparative Genomics of a Bacterivorous Green Alga Reveals Evolutionary Causalities and Consequences of Phago-Mixotrophic Mode of Nutrition.</title>
        <authorList>
            <person name="Burns J.A."/>
            <person name="Paasch A."/>
            <person name="Narechania A."/>
            <person name="Kim E."/>
        </authorList>
    </citation>
    <scope>NUCLEOTIDE SEQUENCE [LARGE SCALE GENOMIC DNA]</scope>
    <source>
        <strain evidence="2 3">PLY_AMNH</strain>
    </source>
</reference>
<evidence type="ECO:0000256" key="1">
    <source>
        <dbReference type="SAM" id="MobiDB-lite"/>
    </source>
</evidence>
<name>A0AAE0CEH7_9CHLO</name>
<accession>A0AAE0CEH7</accession>
<sequence>MLKDGTPLEAIPTWLGGSHEDPGGNGYPSGVVQTMGAPGIPAVWCNRGNAHPNGVVQTGATSDTGGVNMLTEIKQYQWEVQTKLQTVHPEGEVPGIPIGDPSSCAVPVGVPVSEVLPISEALPVVDATAVVPATDEMGIAAVYCKGRVVTIQKPDEPDDILETDNDGELPEEEMDAAVQEALRGVSRIAERFRHLVDVQARCVD</sequence>
<dbReference type="Proteomes" id="UP001190700">
    <property type="component" value="Unassembled WGS sequence"/>
</dbReference>
<organism evidence="2 3">
    <name type="scientific">Cymbomonas tetramitiformis</name>
    <dbReference type="NCBI Taxonomy" id="36881"/>
    <lineage>
        <taxon>Eukaryota</taxon>
        <taxon>Viridiplantae</taxon>
        <taxon>Chlorophyta</taxon>
        <taxon>Pyramimonadophyceae</taxon>
        <taxon>Pyramimonadales</taxon>
        <taxon>Pyramimonadaceae</taxon>
        <taxon>Cymbomonas</taxon>
    </lineage>
</organism>
<gene>
    <name evidence="2" type="ORF">CYMTET_37922</name>
</gene>
<keyword evidence="3" id="KW-1185">Reference proteome</keyword>
<proteinExistence type="predicted"/>
<protein>
    <submittedName>
        <fullName evidence="2">Uncharacterized protein</fullName>
    </submittedName>
</protein>
<dbReference type="AlphaFoldDB" id="A0AAE0CEH7"/>
<feature type="region of interest" description="Disordered" evidence="1">
    <location>
        <begin position="1"/>
        <end position="25"/>
    </location>
</feature>
<dbReference type="EMBL" id="LGRX02025190">
    <property type="protein sequence ID" value="KAK3252799.1"/>
    <property type="molecule type" value="Genomic_DNA"/>
</dbReference>
<evidence type="ECO:0000313" key="3">
    <source>
        <dbReference type="Proteomes" id="UP001190700"/>
    </source>
</evidence>